<comment type="caution">
    <text evidence="1">The sequence shown here is derived from an EMBL/GenBank/DDBJ whole genome shotgun (WGS) entry which is preliminary data.</text>
</comment>
<dbReference type="Proteomes" id="UP000465266">
    <property type="component" value="Unassembled WGS sequence"/>
</dbReference>
<organism evidence="1 2">
    <name type="scientific">Aspergillus udagawae</name>
    <dbReference type="NCBI Taxonomy" id="91492"/>
    <lineage>
        <taxon>Eukaryota</taxon>
        <taxon>Fungi</taxon>
        <taxon>Dikarya</taxon>
        <taxon>Ascomycota</taxon>
        <taxon>Pezizomycotina</taxon>
        <taxon>Eurotiomycetes</taxon>
        <taxon>Eurotiomycetidae</taxon>
        <taxon>Eurotiales</taxon>
        <taxon>Aspergillaceae</taxon>
        <taxon>Aspergillus</taxon>
        <taxon>Aspergillus subgen. Fumigati</taxon>
    </lineage>
</organism>
<gene>
    <name evidence="1" type="ORF">IFM53868_07157</name>
</gene>
<sequence>MSMSRTETLDEDPGKGTRQILEHLLADEQFQGTLDGQLTRIAIYLHKPVRVWVSGHIKSGILEDFLPPIDDGDKVTREGMIRVSLHYVEEPLTIKGPIAELFEILSMAGTFKQSEDFPEEFDEEFDE</sequence>
<reference evidence="1 2" key="1">
    <citation type="submission" date="2020-01" db="EMBL/GenBank/DDBJ databases">
        <title>Draft genome sequence of Aspergillus udagawae IFM 53868.</title>
        <authorList>
            <person name="Takahashi H."/>
            <person name="Yaguchi T."/>
        </authorList>
    </citation>
    <scope>NUCLEOTIDE SEQUENCE [LARGE SCALE GENOMIC DNA]</scope>
    <source>
        <strain evidence="1 2">IFM 53868</strain>
    </source>
</reference>
<protein>
    <recommendedName>
        <fullName evidence="3">Replication factor A protein 3</fullName>
    </recommendedName>
</protein>
<evidence type="ECO:0000313" key="2">
    <source>
        <dbReference type="Proteomes" id="UP000465266"/>
    </source>
</evidence>
<evidence type="ECO:0008006" key="3">
    <source>
        <dbReference type="Google" id="ProtNLM"/>
    </source>
</evidence>
<name>A0ABQ1B415_9EURO</name>
<proteinExistence type="predicted"/>
<keyword evidence="2" id="KW-1185">Reference proteome</keyword>
<evidence type="ECO:0000313" key="1">
    <source>
        <dbReference type="EMBL" id="GFF93353.1"/>
    </source>
</evidence>
<dbReference type="EMBL" id="BLKG01000090">
    <property type="protein sequence ID" value="GFF93353.1"/>
    <property type="molecule type" value="Genomic_DNA"/>
</dbReference>
<accession>A0ABQ1B415</accession>